<reference evidence="1" key="1">
    <citation type="journal article" date="2015" name="Genome Biol. Evol.">
        <title>Organellar Genomes of White Spruce (Picea glauca): Assembly and Annotation.</title>
        <authorList>
            <person name="Jackman S.D."/>
            <person name="Warren R.L."/>
            <person name="Gibb E.A."/>
            <person name="Vandervalk B.P."/>
            <person name="Mohamadi H."/>
            <person name="Chu J."/>
            <person name="Raymond A."/>
            <person name="Pleasance S."/>
            <person name="Coope R."/>
            <person name="Wildung M.R."/>
            <person name="Ritland C.E."/>
            <person name="Bousquet J."/>
            <person name="Jones S.J."/>
            <person name="Bohlmann J."/>
            <person name="Birol I."/>
        </authorList>
    </citation>
    <scope>NUCLEOTIDE SEQUENCE [LARGE SCALE GENOMIC DNA]</scope>
    <source>
        <tissue evidence="1">Flushing bud</tissue>
    </source>
</reference>
<comment type="caution">
    <text evidence="1">The sequence shown here is derived from an EMBL/GenBank/DDBJ whole genome shotgun (WGS) entry which is preliminary data.</text>
</comment>
<dbReference type="EMBL" id="LKAM01000006">
    <property type="protein sequence ID" value="KUM47789.1"/>
    <property type="molecule type" value="Genomic_DNA"/>
</dbReference>
<dbReference type="AlphaFoldDB" id="A0A101LYN0"/>
<protein>
    <submittedName>
        <fullName evidence="1">Uncharacterized protein</fullName>
    </submittedName>
</protein>
<accession>A0A101LYN0</accession>
<name>A0A101LYN0_PICGL</name>
<keyword evidence="1" id="KW-0496">Mitochondrion</keyword>
<gene>
    <name evidence="1" type="ORF">ABT39_MTgene4783</name>
</gene>
<organism evidence="1">
    <name type="scientific">Picea glauca</name>
    <name type="common">White spruce</name>
    <name type="synonym">Pinus glauca</name>
    <dbReference type="NCBI Taxonomy" id="3330"/>
    <lineage>
        <taxon>Eukaryota</taxon>
        <taxon>Viridiplantae</taxon>
        <taxon>Streptophyta</taxon>
        <taxon>Embryophyta</taxon>
        <taxon>Tracheophyta</taxon>
        <taxon>Spermatophyta</taxon>
        <taxon>Pinopsida</taxon>
        <taxon>Pinidae</taxon>
        <taxon>Conifers I</taxon>
        <taxon>Pinales</taxon>
        <taxon>Pinaceae</taxon>
        <taxon>Picea</taxon>
    </lineage>
</organism>
<proteinExistence type="predicted"/>
<geneLocation type="mitochondrion" evidence="1"/>
<sequence>MVTSISSGGNMGNIINLIRCIGGDPLLCRVWIDGTLFSVGYVMLNGYHVMLFHPFRQFLSSPLTLNGSIPSRSTFGV</sequence>
<evidence type="ECO:0000313" key="1">
    <source>
        <dbReference type="EMBL" id="KUM47789.1"/>
    </source>
</evidence>